<gene>
    <name evidence="2" type="ORF">JF888_03345</name>
</gene>
<evidence type="ECO:0008006" key="4">
    <source>
        <dbReference type="Google" id="ProtNLM"/>
    </source>
</evidence>
<feature type="transmembrane region" description="Helical" evidence="1">
    <location>
        <begin position="82"/>
        <end position="104"/>
    </location>
</feature>
<name>A0A934KG10_9BACT</name>
<keyword evidence="1" id="KW-0472">Membrane</keyword>
<reference evidence="2 3" key="1">
    <citation type="submission" date="2020-10" db="EMBL/GenBank/DDBJ databases">
        <title>Ca. Dormibacterota MAGs.</title>
        <authorList>
            <person name="Montgomery K."/>
        </authorList>
    </citation>
    <scope>NUCLEOTIDE SEQUENCE [LARGE SCALE GENOMIC DNA]</scope>
    <source>
        <strain evidence="2">SC8811_S16_3</strain>
    </source>
</reference>
<feature type="transmembrane region" description="Helical" evidence="1">
    <location>
        <begin position="36"/>
        <end position="56"/>
    </location>
</feature>
<dbReference type="Proteomes" id="UP000620075">
    <property type="component" value="Unassembled WGS sequence"/>
</dbReference>
<keyword evidence="1" id="KW-1133">Transmembrane helix</keyword>
<evidence type="ECO:0000256" key="1">
    <source>
        <dbReference type="SAM" id="Phobius"/>
    </source>
</evidence>
<protein>
    <recommendedName>
        <fullName evidence="4">YggT family protein</fullName>
    </recommendedName>
</protein>
<dbReference type="EMBL" id="JAEKNQ010000018">
    <property type="protein sequence ID" value="MBJ7602218.1"/>
    <property type="molecule type" value="Genomic_DNA"/>
</dbReference>
<sequence length="111" mass="12502">MPRRRYHAYDERAERLTWTLSTVIQSLLAARFGLELLGLTGLPGSTLLLAVTRPLLLPFDPLKLLIWWLQDQGDPPFHFEPIVLVAMMAYGILGWLAGLLVAILSNRRPPA</sequence>
<evidence type="ECO:0000313" key="3">
    <source>
        <dbReference type="Proteomes" id="UP000620075"/>
    </source>
</evidence>
<dbReference type="AlphaFoldDB" id="A0A934KG10"/>
<proteinExistence type="predicted"/>
<comment type="caution">
    <text evidence="2">The sequence shown here is derived from an EMBL/GenBank/DDBJ whole genome shotgun (WGS) entry which is preliminary data.</text>
</comment>
<organism evidence="2 3">
    <name type="scientific">Candidatus Dormiibacter inghamiae</name>
    <dbReference type="NCBI Taxonomy" id="3127013"/>
    <lineage>
        <taxon>Bacteria</taxon>
        <taxon>Bacillati</taxon>
        <taxon>Candidatus Dormiibacterota</taxon>
        <taxon>Candidatus Dormibacteria</taxon>
        <taxon>Candidatus Dormibacterales</taxon>
        <taxon>Candidatus Dormibacteraceae</taxon>
        <taxon>Candidatus Dormiibacter</taxon>
    </lineage>
</organism>
<evidence type="ECO:0000313" key="2">
    <source>
        <dbReference type="EMBL" id="MBJ7602218.1"/>
    </source>
</evidence>
<accession>A0A934KG10</accession>
<keyword evidence="1" id="KW-0812">Transmembrane</keyword>
<dbReference type="RefSeq" id="WP_338176618.1">
    <property type="nucleotide sequence ID" value="NZ_JAEKNQ010000018.1"/>
</dbReference>